<keyword evidence="1" id="KW-1133">Transmembrane helix</keyword>
<sequence>MESGKTGFSQKERRQQTIIGVIASALAVVLVAVIAFVIL</sequence>
<keyword evidence="1" id="KW-0472">Membrane</keyword>
<organism evidence="2 3">
    <name type="scientific">Bifidobacterium subtile</name>
    <dbReference type="NCBI Taxonomy" id="77635"/>
    <lineage>
        <taxon>Bacteria</taxon>
        <taxon>Bacillati</taxon>
        <taxon>Actinomycetota</taxon>
        <taxon>Actinomycetes</taxon>
        <taxon>Bifidobacteriales</taxon>
        <taxon>Bifidobacteriaceae</taxon>
        <taxon>Bifidobacterium</taxon>
    </lineage>
</organism>
<evidence type="ECO:0000313" key="2">
    <source>
        <dbReference type="EMBL" id="KFJ03711.1"/>
    </source>
</evidence>
<comment type="caution">
    <text evidence="2">The sequence shown here is derived from an EMBL/GenBank/DDBJ whole genome shotgun (WGS) entry which is preliminary data.</text>
</comment>
<protein>
    <submittedName>
        <fullName evidence="2">Uncharacterized protein</fullName>
    </submittedName>
</protein>
<feature type="transmembrane region" description="Helical" evidence="1">
    <location>
        <begin position="18"/>
        <end position="38"/>
    </location>
</feature>
<gene>
    <name evidence="2" type="ORF">BISU_0186</name>
</gene>
<proteinExistence type="predicted"/>
<dbReference type="AlphaFoldDB" id="A0A087E7G0"/>
<keyword evidence="1" id="KW-0812">Transmembrane</keyword>
<reference evidence="2 3" key="1">
    <citation type="submission" date="2014-03" db="EMBL/GenBank/DDBJ databases">
        <title>Genomics of Bifidobacteria.</title>
        <authorList>
            <person name="Ventura M."/>
            <person name="Milani C."/>
            <person name="Lugli G.A."/>
        </authorList>
    </citation>
    <scope>NUCLEOTIDE SEQUENCE [LARGE SCALE GENOMIC DNA]</scope>
    <source>
        <strain evidence="2 3">LMG 11597</strain>
    </source>
</reference>
<keyword evidence="3" id="KW-1185">Reference proteome</keyword>
<evidence type="ECO:0000313" key="3">
    <source>
        <dbReference type="Proteomes" id="UP000029055"/>
    </source>
</evidence>
<accession>A0A087E7G0</accession>
<dbReference type="EMBL" id="JGZR01000006">
    <property type="protein sequence ID" value="KFJ03711.1"/>
    <property type="molecule type" value="Genomic_DNA"/>
</dbReference>
<dbReference type="Proteomes" id="UP000029055">
    <property type="component" value="Unassembled WGS sequence"/>
</dbReference>
<name>A0A087E7G0_9BIFI</name>
<evidence type="ECO:0000256" key="1">
    <source>
        <dbReference type="SAM" id="Phobius"/>
    </source>
</evidence>